<comment type="domain">
    <text evidence="10">The DHHC domain is required for palmitoyltransferase activity.</text>
</comment>
<feature type="compositionally biased region" description="Polar residues" evidence="11">
    <location>
        <begin position="7"/>
        <end position="20"/>
    </location>
</feature>
<dbReference type="AlphaFoldDB" id="A0A0K0E549"/>
<evidence type="ECO:0000256" key="1">
    <source>
        <dbReference type="ARBA" id="ARBA00004127"/>
    </source>
</evidence>
<dbReference type="Pfam" id="PF01529">
    <property type="entry name" value="DHHC"/>
    <property type="match status" value="1"/>
</dbReference>
<protein>
    <recommendedName>
        <fullName evidence="10">Palmitoyltransferase</fullName>
        <ecNumber evidence="10">2.3.1.225</ecNumber>
    </recommendedName>
</protein>
<feature type="transmembrane region" description="Helical" evidence="10">
    <location>
        <begin position="175"/>
        <end position="198"/>
    </location>
</feature>
<evidence type="ECO:0000256" key="3">
    <source>
        <dbReference type="ARBA" id="ARBA00022692"/>
    </source>
</evidence>
<feature type="transmembrane region" description="Helical" evidence="10">
    <location>
        <begin position="219"/>
        <end position="244"/>
    </location>
</feature>
<dbReference type="InterPro" id="IPR001594">
    <property type="entry name" value="Palmitoyltrfase_DHHC"/>
</dbReference>
<comment type="similarity">
    <text evidence="10">Belongs to the DHHC palmitoyltransferase family.</text>
</comment>
<evidence type="ECO:0000259" key="12">
    <source>
        <dbReference type="Pfam" id="PF01529"/>
    </source>
</evidence>
<evidence type="ECO:0000256" key="6">
    <source>
        <dbReference type="ARBA" id="ARBA00023139"/>
    </source>
</evidence>
<dbReference type="GO" id="GO:0005794">
    <property type="term" value="C:Golgi apparatus"/>
    <property type="evidence" value="ECO:0007669"/>
    <property type="project" value="TreeGrafter"/>
</dbReference>
<dbReference type="GO" id="GO:0006612">
    <property type="term" value="P:protein targeting to membrane"/>
    <property type="evidence" value="ECO:0007669"/>
    <property type="project" value="TreeGrafter"/>
</dbReference>
<dbReference type="PANTHER" id="PTHR22883:SF43">
    <property type="entry name" value="PALMITOYLTRANSFERASE APP"/>
    <property type="match status" value="1"/>
</dbReference>
<proteinExistence type="inferred from homology"/>
<name>A0A0K0E549_STRER</name>
<comment type="subcellular location">
    <subcellularLocation>
        <location evidence="1">Endomembrane system</location>
        <topology evidence="1">Multi-pass membrane protein</topology>
    </subcellularLocation>
</comment>
<dbReference type="InterPro" id="IPR039859">
    <property type="entry name" value="PFA4/ZDH16/20/ERF2-like"/>
</dbReference>
<keyword evidence="8 10" id="KW-0012">Acyltransferase</keyword>
<dbReference type="PANTHER" id="PTHR22883">
    <property type="entry name" value="ZINC FINGER DHHC DOMAIN CONTAINING PROTEIN"/>
    <property type="match status" value="1"/>
</dbReference>
<sequence length="402" mass="45209">MPFSRSYLDTNNESTNRVSQQNTDHNINIRPIYNKNGKVIRKWRYHEGRNRFFCDGRIYMSKEVSLLFLTLFLIITVTGLFLSFDGPYLFKNVSPAIPIINLNEEGGGGGGGRNVRQPKTITINGIHFKLKYCNTCRIYRPPRSSHCSICDNCILNFDHHCPWVGNCVGLRNYRYFYFFIVSLAILDLLILGSSIAHIALVSTAKKAFIESVKETPVSIFISGTCFLSIWSILGLSGFHTYLLATAQTTNEDIKGTFDKKLRPGTKNPFSQGNIFINYFTALCSPKPVSMLDARGIYDPYSTITSISNLPVFMPSLTANGDSNETSIVQSISANQMTSLNTIYQTPESSINNIEVIKNNNTSQKHYSNGTKKSGVKKNSFNHKISEVNYNEEYSSPPIEIRV</sequence>
<evidence type="ECO:0000256" key="10">
    <source>
        <dbReference type="RuleBase" id="RU079119"/>
    </source>
</evidence>
<feature type="transmembrane region" description="Helical" evidence="10">
    <location>
        <begin position="66"/>
        <end position="84"/>
    </location>
</feature>
<reference evidence="13" key="1">
    <citation type="submission" date="2015-08" db="UniProtKB">
        <authorList>
            <consortium name="WormBaseParasite"/>
        </authorList>
    </citation>
    <scope>IDENTIFICATION</scope>
</reference>
<keyword evidence="6" id="KW-0564">Palmitate</keyword>
<comment type="catalytic activity">
    <reaction evidence="9 10">
        <text>L-cysteinyl-[protein] + hexadecanoyl-CoA = S-hexadecanoyl-L-cysteinyl-[protein] + CoA</text>
        <dbReference type="Rhea" id="RHEA:36683"/>
        <dbReference type="Rhea" id="RHEA-COMP:10131"/>
        <dbReference type="Rhea" id="RHEA-COMP:11032"/>
        <dbReference type="ChEBI" id="CHEBI:29950"/>
        <dbReference type="ChEBI" id="CHEBI:57287"/>
        <dbReference type="ChEBI" id="CHEBI:57379"/>
        <dbReference type="ChEBI" id="CHEBI:74151"/>
        <dbReference type="EC" id="2.3.1.225"/>
    </reaction>
</comment>
<evidence type="ECO:0000256" key="2">
    <source>
        <dbReference type="ARBA" id="ARBA00022679"/>
    </source>
</evidence>
<dbReference type="WBParaSite" id="SSTP_0000463300.1">
    <property type="protein sequence ID" value="SSTP_0000463300.1"/>
    <property type="gene ID" value="SSTP_0000463300"/>
</dbReference>
<evidence type="ECO:0000256" key="5">
    <source>
        <dbReference type="ARBA" id="ARBA00023136"/>
    </source>
</evidence>
<keyword evidence="2 10" id="KW-0808">Transferase</keyword>
<organism evidence="13">
    <name type="scientific">Strongyloides stercoralis</name>
    <name type="common">Threadworm</name>
    <dbReference type="NCBI Taxonomy" id="6248"/>
    <lineage>
        <taxon>Eukaryota</taxon>
        <taxon>Metazoa</taxon>
        <taxon>Ecdysozoa</taxon>
        <taxon>Nematoda</taxon>
        <taxon>Chromadorea</taxon>
        <taxon>Rhabditida</taxon>
        <taxon>Tylenchina</taxon>
        <taxon>Panagrolaimomorpha</taxon>
        <taxon>Strongyloidoidea</taxon>
        <taxon>Strongyloididae</taxon>
        <taxon>Strongyloides</taxon>
    </lineage>
</organism>
<feature type="region of interest" description="Disordered" evidence="11">
    <location>
        <begin position="1"/>
        <end position="20"/>
    </location>
</feature>
<keyword evidence="3 10" id="KW-0812">Transmembrane</keyword>
<dbReference type="GO" id="GO:0019706">
    <property type="term" value="F:protein-cysteine S-palmitoyltransferase activity"/>
    <property type="evidence" value="ECO:0007669"/>
    <property type="project" value="UniProtKB-EC"/>
</dbReference>
<evidence type="ECO:0000256" key="7">
    <source>
        <dbReference type="ARBA" id="ARBA00023288"/>
    </source>
</evidence>
<keyword evidence="7" id="KW-0449">Lipoprotein</keyword>
<evidence type="ECO:0000256" key="11">
    <source>
        <dbReference type="SAM" id="MobiDB-lite"/>
    </source>
</evidence>
<dbReference type="PROSITE" id="PS50216">
    <property type="entry name" value="DHHC"/>
    <property type="match status" value="1"/>
</dbReference>
<accession>A0A0K0E549</accession>
<dbReference type="EC" id="2.3.1.225" evidence="10"/>
<keyword evidence="5 10" id="KW-0472">Membrane</keyword>
<dbReference type="GO" id="GO:0005783">
    <property type="term" value="C:endoplasmic reticulum"/>
    <property type="evidence" value="ECO:0007669"/>
    <property type="project" value="TreeGrafter"/>
</dbReference>
<feature type="domain" description="Palmitoyltransferase DHHC" evidence="12">
    <location>
        <begin position="129"/>
        <end position="254"/>
    </location>
</feature>
<evidence type="ECO:0000256" key="9">
    <source>
        <dbReference type="ARBA" id="ARBA00048048"/>
    </source>
</evidence>
<evidence type="ECO:0000313" key="13">
    <source>
        <dbReference type="WBParaSite" id="SSTP_0000463300.1"/>
    </source>
</evidence>
<dbReference type="STRING" id="6248.A0A0K0E549"/>
<evidence type="ECO:0000256" key="8">
    <source>
        <dbReference type="ARBA" id="ARBA00023315"/>
    </source>
</evidence>
<keyword evidence="4 10" id="KW-1133">Transmembrane helix</keyword>
<evidence type="ECO:0000256" key="4">
    <source>
        <dbReference type="ARBA" id="ARBA00022989"/>
    </source>
</evidence>